<accession>A0ABN0S7M2</accession>
<name>A0ABN0S7M2_9GAMM</name>
<evidence type="ECO:0000313" key="2">
    <source>
        <dbReference type="EMBL" id="EZH77868.1"/>
    </source>
</evidence>
<dbReference type="Pfam" id="PF12697">
    <property type="entry name" value="Abhydrolase_6"/>
    <property type="match status" value="1"/>
</dbReference>
<protein>
    <submittedName>
        <fullName evidence="2">4,5-9,10-diseco-3-hydroxy-5,9, 17-trioxoandrosta-1(10),2-diene-4-oate hydrolase</fullName>
    </submittedName>
</protein>
<dbReference type="PRINTS" id="PR00111">
    <property type="entry name" value="ABHYDROLASE"/>
</dbReference>
<evidence type="ECO:0000259" key="1">
    <source>
        <dbReference type="Pfam" id="PF12697"/>
    </source>
</evidence>
<keyword evidence="2" id="KW-0378">Hydrolase</keyword>
<comment type="caution">
    <text evidence="2">The sequence shown here is derived from an EMBL/GenBank/DDBJ whole genome shotgun (WGS) entry which is preliminary data.</text>
</comment>
<dbReference type="PANTHER" id="PTHR46438">
    <property type="entry name" value="ALPHA/BETA-HYDROLASES SUPERFAMILY PROTEIN"/>
    <property type="match status" value="1"/>
</dbReference>
<dbReference type="Gene3D" id="3.40.50.1820">
    <property type="entry name" value="alpha/beta hydrolase"/>
    <property type="match status" value="1"/>
</dbReference>
<dbReference type="Proteomes" id="UP000023842">
    <property type="component" value="Unassembled WGS sequence"/>
</dbReference>
<dbReference type="InterPro" id="IPR000639">
    <property type="entry name" value="Epox_hydrolase-like"/>
</dbReference>
<gene>
    <name evidence="2" type="ORF">AU05_22550</name>
</gene>
<dbReference type="SUPFAM" id="SSF53474">
    <property type="entry name" value="alpha/beta-Hydrolases"/>
    <property type="match status" value="1"/>
</dbReference>
<dbReference type="PRINTS" id="PR00412">
    <property type="entry name" value="EPOXHYDRLASE"/>
</dbReference>
<feature type="domain" description="AB hydrolase-1" evidence="1">
    <location>
        <begin position="39"/>
        <end position="276"/>
    </location>
</feature>
<dbReference type="InterPro" id="IPR029058">
    <property type="entry name" value="AB_hydrolase_fold"/>
</dbReference>
<dbReference type="InterPro" id="IPR000073">
    <property type="entry name" value="AB_hydrolase_1"/>
</dbReference>
<dbReference type="GO" id="GO:0016787">
    <property type="term" value="F:hydrolase activity"/>
    <property type="evidence" value="ECO:0007669"/>
    <property type="project" value="UniProtKB-KW"/>
</dbReference>
<organism evidence="2 3">
    <name type="scientific">Ectopseudomonas composti</name>
    <dbReference type="NCBI Taxonomy" id="658457"/>
    <lineage>
        <taxon>Bacteria</taxon>
        <taxon>Pseudomonadati</taxon>
        <taxon>Pseudomonadota</taxon>
        <taxon>Gammaproteobacteria</taxon>
        <taxon>Pseudomonadales</taxon>
        <taxon>Pseudomonadaceae</taxon>
        <taxon>Ectopseudomonas</taxon>
    </lineage>
</organism>
<dbReference type="EMBL" id="JFJN01000079">
    <property type="protein sequence ID" value="EZH77868.1"/>
    <property type="molecule type" value="Genomic_DNA"/>
</dbReference>
<evidence type="ECO:0000313" key="3">
    <source>
        <dbReference type="Proteomes" id="UP000023842"/>
    </source>
</evidence>
<reference evidence="3" key="1">
    <citation type="journal article" date="2014" name="Genome Announc.">
        <title>Draft Genome Sequence of the algae degrading bacterium Pseudomonas mendocina AD6.</title>
        <authorList>
            <person name="Barney B.M."/>
            <person name="Lenneman E.M."/>
        </authorList>
    </citation>
    <scope>NUCLEOTIDE SEQUENCE [LARGE SCALE GENOMIC DNA]</scope>
    <source>
        <strain evidence="3">AD6</strain>
    </source>
</reference>
<dbReference type="PANTHER" id="PTHR46438:SF11">
    <property type="entry name" value="LIPASE-RELATED"/>
    <property type="match status" value="1"/>
</dbReference>
<keyword evidence="3" id="KW-1185">Reference proteome</keyword>
<proteinExistence type="predicted"/>
<sequence length="288" mass="32299">MQKRTTKMTTHTRESTSRFIEIDGLNLHYHDTEVGERVLVMLHGGGPGASAWSNYRTNLPVFAQSYRVIAFDAPHYGQSDKPLSAYQDTDFYAEVFAKALGKLGVKTADFIGNSMGGTISLTLAMTRPELVGNLVLMGPGGSPTMFTPMMTEGIKILGSFYQGEGPSREKLEAAMRVMVYDQSMITPELIEARYEAATHPDLLKKREWKGHPMLNLWQRLVGADLQHRTLLVYGKEDRVIPWDTSLLLLRLLPNASLHVFPQCGHWAQLEKADEFNTLVHGFLGQHHE</sequence>